<reference evidence="2" key="1">
    <citation type="journal article" date="2020" name="Nat. Commun.">
        <title>Large-scale genome sequencing of mycorrhizal fungi provides insights into the early evolution of symbiotic traits.</title>
        <authorList>
            <person name="Miyauchi S."/>
            <person name="Kiss E."/>
            <person name="Kuo A."/>
            <person name="Drula E."/>
            <person name="Kohler A."/>
            <person name="Sanchez-Garcia M."/>
            <person name="Morin E."/>
            <person name="Andreopoulos B."/>
            <person name="Barry K.W."/>
            <person name="Bonito G."/>
            <person name="Buee M."/>
            <person name="Carver A."/>
            <person name="Chen C."/>
            <person name="Cichocki N."/>
            <person name="Clum A."/>
            <person name="Culley D."/>
            <person name="Crous P.W."/>
            <person name="Fauchery L."/>
            <person name="Girlanda M."/>
            <person name="Hayes R.D."/>
            <person name="Keri Z."/>
            <person name="LaButti K."/>
            <person name="Lipzen A."/>
            <person name="Lombard V."/>
            <person name="Magnuson J."/>
            <person name="Maillard F."/>
            <person name="Murat C."/>
            <person name="Nolan M."/>
            <person name="Ohm R.A."/>
            <person name="Pangilinan J."/>
            <person name="Pereira M.F."/>
            <person name="Perotto S."/>
            <person name="Peter M."/>
            <person name="Pfister S."/>
            <person name="Riley R."/>
            <person name="Sitrit Y."/>
            <person name="Stielow J.B."/>
            <person name="Szollosi G."/>
            <person name="Zifcakova L."/>
            <person name="Stursova M."/>
            <person name="Spatafora J.W."/>
            <person name="Tedersoo L."/>
            <person name="Vaario L.M."/>
            <person name="Yamada A."/>
            <person name="Yan M."/>
            <person name="Wang P."/>
            <person name="Xu J."/>
            <person name="Bruns T."/>
            <person name="Baldrian P."/>
            <person name="Vilgalys R."/>
            <person name="Dunand C."/>
            <person name="Henrissat B."/>
            <person name="Grigoriev I.V."/>
            <person name="Hibbett D."/>
            <person name="Nagy L.G."/>
            <person name="Martin F.M."/>
        </authorList>
    </citation>
    <scope>NUCLEOTIDE SEQUENCE</scope>
    <source>
        <strain evidence="2">UP504</strain>
    </source>
</reference>
<dbReference type="EMBL" id="MU129142">
    <property type="protein sequence ID" value="KAF9505663.1"/>
    <property type="molecule type" value="Genomic_DNA"/>
</dbReference>
<gene>
    <name evidence="2" type="ORF">BS47DRAFT_1367899</name>
</gene>
<feature type="transmembrane region" description="Helical" evidence="1">
    <location>
        <begin position="13"/>
        <end position="42"/>
    </location>
</feature>
<sequence length="238" mass="26413">MDLRSALIDKPRAIFGCILLSVAPSILVAMSATCLHIGVYAITIPEPKRLCKPFMIICCIRDGATRVRRHEPLLVMQPQLSQGHGLLWLRVFSDVVPIVISAIARLPFVHLPFAFSLFILVQGLSSRGGIEVLAQWWAVWIHKRGPLFAGTNIGATIVLCLVLQLWDVAQKPTFRTRDGAIQALALGANDGVFSAPVSAGSDMTERVEDRRWTTEKRVHTCRGNDTRPRKMRGRKSLN</sequence>
<evidence type="ECO:0000256" key="1">
    <source>
        <dbReference type="SAM" id="Phobius"/>
    </source>
</evidence>
<dbReference type="AlphaFoldDB" id="A0A9P6AH82"/>
<feature type="transmembrane region" description="Helical" evidence="1">
    <location>
        <begin position="86"/>
        <end position="107"/>
    </location>
</feature>
<evidence type="ECO:0000313" key="2">
    <source>
        <dbReference type="EMBL" id="KAF9505663.1"/>
    </source>
</evidence>
<protein>
    <submittedName>
        <fullName evidence="2">Uncharacterized protein</fullName>
    </submittedName>
</protein>
<comment type="caution">
    <text evidence="2">The sequence shown here is derived from an EMBL/GenBank/DDBJ whole genome shotgun (WGS) entry which is preliminary data.</text>
</comment>
<keyword evidence="1" id="KW-0472">Membrane</keyword>
<accession>A0A9P6AH82</accession>
<organism evidence="2 3">
    <name type="scientific">Hydnum rufescens UP504</name>
    <dbReference type="NCBI Taxonomy" id="1448309"/>
    <lineage>
        <taxon>Eukaryota</taxon>
        <taxon>Fungi</taxon>
        <taxon>Dikarya</taxon>
        <taxon>Basidiomycota</taxon>
        <taxon>Agaricomycotina</taxon>
        <taxon>Agaricomycetes</taxon>
        <taxon>Cantharellales</taxon>
        <taxon>Hydnaceae</taxon>
        <taxon>Hydnum</taxon>
    </lineage>
</organism>
<proteinExistence type="predicted"/>
<dbReference type="Proteomes" id="UP000886523">
    <property type="component" value="Unassembled WGS sequence"/>
</dbReference>
<dbReference type="OrthoDB" id="442352at2759"/>
<feature type="transmembrane region" description="Helical" evidence="1">
    <location>
        <begin position="146"/>
        <end position="166"/>
    </location>
</feature>
<name>A0A9P6AH82_9AGAM</name>
<feature type="transmembrane region" description="Helical" evidence="1">
    <location>
        <begin position="113"/>
        <end position="134"/>
    </location>
</feature>
<keyword evidence="1" id="KW-1133">Transmembrane helix</keyword>
<evidence type="ECO:0000313" key="3">
    <source>
        <dbReference type="Proteomes" id="UP000886523"/>
    </source>
</evidence>
<keyword evidence="1" id="KW-0812">Transmembrane</keyword>
<keyword evidence="3" id="KW-1185">Reference proteome</keyword>